<comment type="subcellular location">
    <subcellularLocation>
        <location evidence="1">Membrane</location>
        <topology evidence="1">Multi-pass membrane protein</topology>
    </subcellularLocation>
</comment>
<feature type="transmembrane region" description="Helical" evidence="7">
    <location>
        <begin position="408"/>
        <end position="432"/>
    </location>
</feature>
<feature type="transmembrane region" description="Helical" evidence="7">
    <location>
        <begin position="208"/>
        <end position="227"/>
    </location>
</feature>
<feature type="transmembrane region" description="Helical" evidence="7">
    <location>
        <begin position="350"/>
        <end position="372"/>
    </location>
</feature>
<evidence type="ECO:0000256" key="2">
    <source>
        <dbReference type="ARBA" id="ARBA00022448"/>
    </source>
</evidence>
<dbReference type="PANTHER" id="PTHR24064">
    <property type="entry name" value="SOLUTE CARRIER FAMILY 22 MEMBER"/>
    <property type="match status" value="1"/>
</dbReference>
<dbReference type="PROSITE" id="PS00216">
    <property type="entry name" value="SUGAR_TRANSPORT_1"/>
    <property type="match status" value="1"/>
</dbReference>
<keyword evidence="4 7" id="KW-1133">Transmembrane helix</keyword>
<feature type="transmembrane region" description="Helical" evidence="7">
    <location>
        <begin position="488"/>
        <end position="507"/>
    </location>
</feature>
<protein>
    <recommendedName>
        <fullName evidence="8">Major facilitator superfamily (MFS) profile domain-containing protein</fullName>
    </recommendedName>
</protein>
<dbReference type="GO" id="GO:0016020">
    <property type="term" value="C:membrane"/>
    <property type="evidence" value="ECO:0007669"/>
    <property type="project" value="UniProtKB-SubCell"/>
</dbReference>
<feature type="transmembrane region" description="Helical" evidence="7">
    <location>
        <begin position="21"/>
        <end position="42"/>
    </location>
</feature>
<evidence type="ECO:0000256" key="1">
    <source>
        <dbReference type="ARBA" id="ARBA00004141"/>
    </source>
</evidence>
<proteinExistence type="predicted"/>
<keyword evidence="10" id="KW-1185">Reference proteome</keyword>
<dbReference type="Gene3D" id="1.20.1250.20">
    <property type="entry name" value="MFS general substrate transporter like domains"/>
    <property type="match status" value="2"/>
</dbReference>
<dbReference type="InterPro" id="IPR020846">
    <property type="entry name" value="MFS_dom"/>
</dbReference>
<evidence type="ECO:0000256" key="6">
    <source>
        <dbReference type="SAM" id="MobiDB-lite"/>
    </source>
</evidence>
<dbReference type="CDD" id="cd17364">
    <property type="entry name" value="MFS_PhT"/>
    <property type="match status" value="1"/>
</dbReference>
<evidence type="ECO:0000313" key="9">
    <source>
        <dbReference type="EMBL" id="CAL1355260.1"/>
    </source>
</evidence>
<evidence type="ECO:0000313" key="10">
    <source>
        <dbReference type="Proteomes" id="UP001497516"/>
    </source>
</evidence>
<evidence type="ECO:0000259" key="8">
    <source>
        <dbReference type="PROSITE" id="PS50850"/>
    </source>
</evidence>
<keyword evidence="5 7" id="KW-0472">Membrane</keyword>
<organism evidence="9 10">
    <name type="scientific">Linum trigynum</name>
    <dbReference type="NCBI Taxonomy" id="586398"/>
    <lineage>
        <taxon>Eukaryota</taxon>
        <taxon>Viridiplantae</taxon>
        <taxon>Streptophyta</taxon>
        <taxon>Embryophyta</taxon>
        <taxon>Tracheophyta</taxon>
        <taxon>Spermatophyta</taxon>
        <taxon>Magnoliopsida</taxon>
        <taxon>eudicotyledons</taxon>
        <taxon>Gunneridae</taxon>
        <taxon>Pentapetalae</taxon>
        <taxon>rosids</taxon>
        <taxon>fabids</taxon>
        <taxon>Malpighiales</taxon>
        <taxon>Linaceae</taxon>
        <taxon>Linum</taxon>
    </lineage>
</organism>
<evidence type="ECO:0000256" key="3">
    <source>
        <dbReference type="ARBA" id="ARBA00022692"/>
    </source>
</evidence>
<reference evidence="9 10" key="1">
    <citation type="submission" date="2024-04" db="EMBL/GenBank/DDBJ databases">
        <authorList>
            <person name="Fracassetti M."/>
        </authorList>
    </citation>
    <scope>NUCLEOTIDE SEQUENCE [LARGE SCALE GENOMIC DNA]</scope>
</reference>
<evidence type="ECO:0000256" key="5">
    <source>
        <dbReference type="ARBA" id="ARBA00023136"/>
    </source>
</evidence>
<feature type="region of interest" description="Disordered" evidence="6">
    <location>
        <begin position="514"/>
        <end position="534"/>
    </location>
</feature>
<dbReference type="InterPro" id="IPR036259">
    <property type="entry name" value="MFS_trans_sf"/>
</dbReference>
<evidence type="ECO:0000256" key="7">
    <source>
        <dbReference type="SAM" id="Phobius"/>
    </source>
</evidence>
<dbReference type="GO" id="GO:0022857">
    <property type="term" value="F:transmembrane transporter activity"/>
    <property type="evidence" value="ECO:0007669"/>
    <property type="project" value="InterPro"/>
</dbReference>
<feature type="domain" description="Major facilitator superfamily (MFS) profile" evidence="8">
    <location>
        <begin position="21"/>
        <end position="512"/>
    </location>
</feature>
<feature type="transmembrane region" description="Helical" evidence="7">
    <location>
        <begin position="384"/>
        <end position="402"/>
    </location>
</feature>
<feature type="transmembrane region" description="Helical" evidence="7">
    <location>
        <begin position="62"/>
        <end position="85"/>
    </location>
</feature>
<dbReference type="EMBL" id="OZ034813">
    <property type="protein sequence ID" value="CAL1355260.1"/>
    <property type="molecule type" value="Genomic_DNA"/>
</dbReference>
<accession>A0AAV2CFJ4</accession>
<keyword evidence="3 7" id="KW-0812">Transmembrane</keyword>
<dbReference type="InterPro" id="IPR005829">
    <property type="entry name" value="Sugar_transporter_CS"/>
</dbReference>
<feature type="transmembrane region" description="Helical" evidence="7">
    <location>
        <begin position="128"/>
        <end position="148"/>
    </location>
</feature>
<dbReference type="AlphaFoldDB" id="A0AAV2CFJ4"/>
<feature type="transmembrane region" description="Helical" evidence="7">
    <location>
        <begin position="97"/>
        <end position="116"/>
    </location>
</feature>
<dbReference type="InterPro" id="IPR005828">
    <property type="entry name" value="MFS_sugar_transport-like"/>
</dbReference>
<feature type="compositionally biased region" description="Basic and acidic residues" evidence="6">
    <location>
        <begin position="514"/>
        <end position="526"/>
    </location>
</feature>
<name>A0AAV2CFJ4_9ROSI</name>
<evidence type="ECO:0000256" key="4">
    <source>
        <dbReference type="ARBA" id="ARBA00022989"/>
    </source>
</evidence>
<gene>
    <name evidence="9" type="ORF">LTRI10_LOCUS3032</name>
</gene>
<dbReference type="Proteomes" id="UP001497516">
    <property type="component" value="Chromosome 1"/>
</dbReference>
<dbReference type="SUPFAM" id="SSF103473">
    <property type="entry name" value="MFS general substrate transporter"/>
    <property type="match status" value="1"/>
</dbReference>
<feature type="transmembrane region" description="Helical" evidence="7">
    <location>
        <begin position="160"/>
        <end position="188"/>
    </location>
</feature>
<dbReference type="PROSITE" id="PS50850">
    <property type="entry name" value="MFS"/>
    <property type="match status" value="1"/>
</dbReference>
<dbReference type="Pfam" id="PF00083">
    <property type="entry name" value="Sugar_tr"/>
    <property type="match status" value="1"/>
</dbReference>
<sequence>MALKVLSALDTARTQYYHFKATIVAGMGLFSDAYSLFCIPPITNMLGRIYYPHPHHSSQHHLPTNISLAMIAASLLGAAAGQLVFGCLGDRMGRRGVYGLSLLIMVAGSLACGFSVCTTRGCVLGSLAVFRFALGVGIGGDYPLSATIMSEFANRNTRGAFIAGVFSMQGFGILASSMVTVVVCKIFAVGSRAGGGLSDQHTPAGADVAWRVILMLGAVPAALTYYWRMLMPETARYTALVENNVLQAARDMEKILDLPLSQIQEDKPLDDDELPQPTTMDSPEYPSSTFPLFSTRFLRRHGVELFSCAATWFLLDVAFYSSNLFQSQIYQQYLAVDDSTDVYEEAIKVAGLQALIAISATIPGYYFTVFFIDRVGRRKIQLMGFTLMGFLYLGLGIPYFFWRKHKHAGFIILYGLTFFFANFGPNTTTFIVPAELFPARLRSTCHGISGATGKIGAVVGAVGIQRAWGSSGEYNEGDPDSKLKPMRAALVVLGAVCFLGTVVTYAFTPETMRRSLEENEKERETESDGPGVAL</sequence>
<keyword evidence="2" id="KW-0813">Transport</keyword>